<organism evidence="1 2">
    <name type="scientific">Suillus placidus</name>
    <dbReference type="NCBI Taxonomy" id="48579"/>
    <lineage>
        <taxon>Eukaryota</taxon>
        <taxon>Fungi</taxon>
        <taxon>Dikarya</taxon>
        <taxon>Basidiomycota</taxon>
        <taxon>Agaricomycotina</taxon>
        <taxon>Agaricomycetes</taxon>
        <taxon>Agaricomycetidae</taxon>
        <taxon>Boletales</taxon>
        <taxon>Suillineae</taxon>
        <taxon>Suillaceae</taxon>
        <taxon>Suillus</taxon>
    </lineage>
</organism>
<evidence type="ECO:0000313" key="2">
    <source>
        <dbReference type="Proteomes" id="UP000714275"/>
    </source>
</evidence>
<evidence type="ECO:0000313" key="1">
    <source>
        <dbReference type="EMBL" id="KAG1776992.1"/>
    </source>
</evidence>
<dbReference type="AlphaFoldDB" id="A0A9P6ZUP5"/>
<reference evidence="1" key="1">
    <citation type="journal article" date="2020" name="New Phytol.">
        <title>Comparative genomics reveals dynamic genome evolution in host specialist ectomycorrhizal fungi.</title>
        <authorList>
            <person name="Lofgren L.A."/>
            <person name="Nguyen N.H."/>
            <person name="Vilgalys R."/>
            <person name="Ruytinx J."/>
            <person name="Liao H.L."/>
            <person name="Branco S."/>
            <person name="Kuo A."/>
            <person name="LaButti K."/>
            <person name="Lipzen A."/>
            <person name="Andreopoulos W."/>
            <person name="Pangilinan J."/>
            <person name="Riley R."/>
            <person name="Hundley H."/>
            <person name="Na H."/>
            <person name="Barry K."/>
            <person name="Grigoriev I.V."/>
            <person name="Stajich J.E."/>
            <person name="Kennedy P.G."/>
        </authorList>
    </citation>
    <scope>NUCLEOTIDE SEQUENCE</scope>
    <source>
        <strain evidence="1">DOB743</strain>
    </source>
</reference>
<accession>A0A9P6ZUP5</accession>
<dbReference type="OrthoDB" id="191979at2759"/>
<keyword evidence="2" id="KW-1185">Reference proteome</keyword>
<sequence length="85" mass="10027">MYRPRPLSPYITDWEKRVSTRLRVRVGIQVTLMQNLAQRGAHIIAFSPKPVQDPEVEILINLLRQERPDIRRRMRSDILPHSKGD</sequence>
<name>A0A9P6ZUP5_9AGAM</name>
<comment type="caution">
    <text evidence="1">The sequence shown here is derived from an EMBL/GenBank/DDBJ whole genome shotgun (WGS) entry which is preliminary data.</text>
</comment>
<proteinExistence type="predicted"/>
<gene>
    <name evidence="1" type="ORF">EV702DRAFT_1104748</name>
</gene>
<dbReference type="Proteomes" id="UP000714275">
    <property type="component" value="Unassembled WGS sequence"/>
</dbReference>
<protein>
    <submittedName>
        <fullName evidence="1">Uncharacterized protein</fullName>
    </submittedName>
</protein>
<dbReference type="EMBL" id="JABBWD010000023">
    <property type="protein sequence ID" value="KAG1776992.1"/>
    <property type="molecule type" value="Genomic_DNA"/>
</dbReference>